<comment type="caution">
    <text evidence="1">The sequence shown here is derived from an EMBL/GenBank/DDBJ whole genome shotgun (WGS) entry which is preliminary data.</text>
</comment>
<dbReference type="EMBL" id="JPSQ01000007">
    <property type="protein sequence ID" value="KND62724.1"/>
    <property type="molecule type" value="Genomic_DNA"/>
</dbReference>
<proteinExistence type="predicted"/>
<protein>
    <submittedName>
        <fullName evidence="1">Putative secreted protein</fullName>
    </submittedName>
</protein>
<name>A0A0L0ML48_9MOLU</name>
<dbReference type="AlphaFoldDB" id="A0A0L0ML48"/>
<accession>A0A0L0ML48</accession>
<organism evidence="1 2">
    <name type="scientific">Candidatus Phytoplasma phoenicium</name>
    <dbReference type="NCBI Taxonomy" id="198422"/>
    <lineage>
        <taxon>Bacteria</taxon>
        <taxon>Bacillati</taxon>
        <taxon>Mycoplasmatota</taxon>
        <taxon>Mollicutes</taxon>
        <taxon>Acholeplasmatales</taxon>
        <taxon>Acholeplasmataceae</taxon>
        <taxon>Candidatus Phytoplasma</taxon>
        <taxon>16SrIX (Pigeon pea witches'-broom group)</taxon>
    </lineage>
</organism>
<reference evidence="1 2" key="1">
    <citation type="journal article" date="2015" name="BMC Microbiol.">
        <title>'Candidatus Phytoplasma phoenicium' associated with almond witches'-broom disease: from draft genome to genetic diversity among strain populations.</title>
        <authorList>
            <person name="Quaglino F."/>
            <person name="Kube M."/>
            <person name="Jawhari M."/>
            <person name="Abou-Jawdah Y."/>
            <person name="Siewert C."/>
            <person name="Choueiri E."/>
            <person name="Sobh H."/>
            <person name="Casati P."/>
            <person name="Tedeschi R."/>
            <person name="Molino Lova M."/>
            <person name="Alma A."/>
            <person name="Bianco P.A."/>
        </authorList>
    </citation>
    <scope>NUCLEOTIDE SEQUENCE [LARGE SCALE GENOMIC DNA]</scope>
    <source>
        <strain evidence="1 2">SA213</strain>
    </source>
</reference>
<evidence type="ECO:0000313" key="2">
    <source>
        <dbReference type="Proteomes" id="UP000037086"/>
    </source>
</evidence>
<keyword evidence="2" id="KW-1185">Reference proteome</keyword>
<gene>
    <name evidence="1" type="ORF">AlmWB_00700</name>
</gene>
<sequence length="65" mass="7277">MAFSSLAFSVFLFLLWLCHRVAGQTGGCWRGFCRHSSPDQGSHGPQKNADVSGFCSLRFSRYPTY</sequence>
<dbReference type="Proteomes" id="UP000037086">
    <property type="component" value="Unassembled WGS sequence"/>
</dbReference>
<evidence type="ECO:0000313" key="1">
    <source>
        <dbReference type="EMBL" id="KND62724.1"/>
    </source>
</evidence>